<name>A3MTS2_PYRCJ</name>
<dbReference type="AlphaFoldDB" id="A3MTS2"/>
<dbReference type="PROSITE" id="PS50893">
    <property type="entry name" value="ABC_TRANSPORTER_2"/>
    <property type="match status" value="1"/>
</dbReference>
<proteinExistence type="predicted"/>
<dbReference type="InterPro" id="IPR017871">
    <property type="entry name" value="ABC_transporter-like_CS"/>
</dbReference>
<dbReference type="GO" id="GO:0005524">
    <property type="term" value="F:ATP binding"/>
    <property type="evidence" value="ECO:0007669"/>
    <property type="project" value="UniProtKB-KW"/>
</dbReference>
<keyword evidence="1" id="KW-0547">Nucleotide-binding</keyword>
<dbReference type="NCBIfam" id="TIGR01978">
    <property type="entry name" value="sufC"/>
    <property type="match status" value="1"/>
</dbReference>
<dbReference type="SMART" id="SM00382">
    <property type="entry name" value="AAA"/>
    <property type="match status" value="1"/>
</dbReference>
<dbReference type="PANTHER" id="PTHR43204">
    <property type="entry name" value="ABC TRANSPORTER I FAMILY MEMBER 6, CHLOROPLASTIC"/>
    <property type="match status" value="1"/>
</dbReference>
<reference evidence="4" key="1">
    <citation type="submission" date="2007-02" db="EMBL/GenBank/DDBJ databases">
        <title>Complete sequence of Pyrobaculum calidifontis JCM 11548.</title>
        <authorList>
            <consortium name="US DOE Joint Genome Institute"/>
            <person name="Copeland A."/>
            <person name="Lucas S."/>
            <person name="Lapidus A."/>
            <person name="Barry K."/>
            <person name="Glavina del Rio T."/>
            <person name="Dalin E."/>
            <person name="Tice H."/>
            <person name="Pitluck S."/>
            <person name="Chain P."/>
            <person name="Malfatti S."/>
            <person name="Shin M."/>
            <person name="Vergez L."/>
            <person name="Schmutz J."/>
            <person name="Larimer F."/>
            <person name="Land M."/>
            <person name="Hauser L."/>
            <person name="Kyrpides N."/>
            <person name="Mikhailova N."/>
            <person name="Cozen A.E."/>
            <person name="Fitz-Gibbon S.T."/>
            <person name="House C.H."/>
            <person name="Saltikov C."/>
            <person name="Lowe T.M."/>
            <person name="Richardson P."/>
        </authorList>
    </citation>
    <scope>NUCLEOTIDE SEQUENCE [LARGE SCALE GENOMIC DNA]</scope>
    <source>
        <strain evidence="4">JCM 11548</strain>
    </source>
</reference>
<dbReference type="GeneID" id="4909877"/>
<dbReference type="EMBL" id="CP000561">
    <property type="protein sequence ID" value="ABO08039.1"/>
    <property type="molecule type" value="Genomic_DNA"/>
</dbReference>
<dbReference type="SUPFAM" id="SSF52540">
    <property type="entry name" value="P-loop containing nucleoside triphosphate hydrolases"/>
    <property type="match status" value="1"/>
</dbReference>
<dbReference type="Gene3D" id="3.40.50.300">
    <property type="entry name" value="P-loop containing nucleotide triphosphate hydrolases"/>
    <property type="match status" value="1"/>
</dbReference>
<organism evidence="4 5">
    <name type="scientific">Pyrobaculum calidifontis (strain DSM 21063 / JCM 11548 / VA1)</name>
    <dbReference type="NCBI Taxonomy" id="410359"/>
    <lineage>
        <taxon>Archaea</taxon>
        <taxon>Thermoproteota</taxon>
        <taxon>Thermoprotei</taxon>
        <taxon>Thermoproteales</taxon>
        <taxon>Thermoproteaceae</taxon>
        <taxon>Pyrobaculum</taxon>
    </lineage>
</organism>
<evidence type="ECO:0000313" key="4">
    <source>
        <dbReference type="EMBL" id="ABO08039.1"/>
    </source>
</evidence>
<dbReference type="InterPro" id="IPR010230">
    <property type="entry name" value="FeS-cluster_ATPase_SufC"/>
</dbReference>
<dbReference type="STRING" id="410359.Pcal_0612"/>
<dbReference type="eggNOG" id="arCOG04236">
    <property type="taxonomic scope" value="Archaea"/>
</dbReference>
<dbReference type="Pfam" id="PF00005">
    <property type="entry name" value="ABC_tran"/>
    <property type="match status" value="1"/>
</dbReference>
<dbReference type="InterPro" id="IPR027417">
    <property type="entry name" value="P-loop_NTPase"/>
</dbReference>
<dbReference type="GO" id="GO:0016887">
    <property type="term" value="F:ATP hydrolysis activity"/>
    <property type="evidence" value="ECO:0007669"/>
    <property type="project" value="InterPro"/>
</dbReference>
<evidence type="ECO:0000256" key="1">
    <source>
        <dbReference type="ARBA" id="ARBA00022741"/>
    </source>
</evidence>
<evidence type="ECO:0000259" key="3">
    <source>
        <dbReference type="PROSITE" id="PS50893"/>
    </source>
</evidence>
<dbReference type="KEGG" id="pcl:Pcal_0612"/>
<protein>
    <submittedName>
        <fullName evidence="4">FeS assembly ATPase SufC</fullName>
    </submittedName>
</protein>
<dbReference type="Proteomes" id="UP000001431">
    <property type="component" value="Chromosome"/>
</dbReference>
<accession>A3MTS2</accession>
<dbReference type="PANTHER" id="PTHR43204:SF1">
    <property type="entry name" value="ABC TRANSPORTER I FAMILY MEMBER 6, CHLOROPLASTIC"/>
    <property type="match status" value="1"/>
</dbReference>
<keyword evidence="5" id="KW-1185">Reference proteome</keyword>
<dbReference type="OrthoDB" id="18492at2157"/>
<dbReference type="InterPro" id="IPR003439">
    <property type="entry name" value="ABC_transporter-like_ATP-bd"/>
</dbReference>
<dbReference type="PROSITE" id="PS00211">
    <property type="entry name" value="ABC_TRANSPORTER_1"/>
    <property type="match status" value="1"/>
</dbReference>
<keyword evidence="2" id="KW-0067">ATP-binding</keyword>
<sequence length="258" mass="27686">MHKLEVVNLRVAVGGREILKGVNLSVSSGEVVVVMGPNGSGKSTLFQTIAGNPKYEVLDGDILLDGQSIKELAPEERFAKGIFVGFQSPVAVPEVRFAFLLQAMANVRMGKKLTDPNPQVLAQAQKIAAELGLRPDVFNRGVGAGFSGGEFKRAEVLQALLLKPAFVILDEPDSGLDIDGIAAVGNAITKLASSGSGVLLSTHYARVLRFIKPTRVYVMVDGRVALEGDETVIKRIEELGYQGYFKELQNFGELTSSK</sequence>
<evidence type="ECO:0000313" key="5">
    <source>
        <dbReference type="Proteomes" id="UP000001431"/>
    </source>
</evidence>
<dbReference type="RefSeq" id="WP_011849297.1">
    <property type="nucleotide sequence ID" value="NC_009073.1"/>
</dbReference>
<dbReference type="InterPro" id="IPR003593">
    <property type="entry name" value="AAA+_ATPase"/>
</dbReference>
<evidence type="ECO:0000256" key="2">
    <source>
        <dbReference type="ARBA" id="ARBA00022840"/>
    </source>
</evidence>
<dbReference type="HOGENOM" id="CLU_000604_48_1_2"/>
<dbReference type="CDD" id="cd03217">
    <property type="entry name" value="ABC_FeS_Assembly"/>
    <property type="match status" value="1"/>
</dbReference>
<feature type="domain" description="ABC transporter" evidence="3">
    <location>
        <begin position="4"/>
        <end position="246"/>
    </location>
</feature>
<gene>
    <name evidence="4" type="ordered locus">Pcal_0612</name>
</gene>